<name>A0A840Q3H9_9PSEU</name>
<gene>
    <name evidence="1" type="ORF">BJ970_000459</name>
</gene>
<reference evidence="1 2" key="1">
    <citation type="submission" date="2020-08" db="EMBL/GenBank/DDBJ databases">
        <title>Sequencing the genomes of 1000 actinobacteria strains.</title>
        <authorList>
            <person name="Klenk H.-P."/>
        </authorList>
    </citation>
    <scope>NUCLEOTIDE SEQUENCE [LARGE SCALE GENOMIC DNA]</scope>
    <source>
        <strain evidence="1 2">DSM 45584</strain>
    </source>
</reference>
<dbReference type="Proteomes" id="UP000584374">
    <property type="component" value="Unassembled WGS sequence"/>
</dbReference>
<organism evidence="1 2">
    <name type="scientific">Saccharopolyspora phatthalungensis</name>
    <dbReference type="NCBI Taxonomy" id="664693"/>
    <lineage>
        <taxon>Bacteria</taxon>
        <taxon>Bacillati</taxon>
        <taxon>Actinomycetota</taxon>
        <taxon>Actinomycetes</taxon>
        <taxon>Pseudonocardiales</taxon>
        <taxon>Pseudonocardiaceae</taxon>
        <taxon>Saccharopolyspora</taxon>
    </lineage>
</organism>
<proteinExistence type="predicted"/>
<dbReference type="RefSeq" id="WP_246470648.1">
    <property type="nucleotide sequence ID" value="NZ_JACHIW010000001.1"/>
</dbReference>
<dbReference type="AlphaFoldDB" id="A0A840Q3H9"/>
<dbReference type="EMBL" id="JACHIW010000001">
    <property type="protein sequence ID" value="MBB5152925.1"/>
    <property type="molecule type" value="Genomic_DNA"/>
</dbReference>
<protein>
    <submittedName>
        <fullName evidence="1">Uncharacterized protein</fullName>
    </submittedName>
</protein>
<evidence type="ECO:0000313" key="1">
    <source>
        <dbReference type="EMBL" id="MBB5152925.1"/>
    </source>
</evidence>
<comment type="caution">
    <text evidence="1">The sequence shown here is derived from an EMBL/GenBank/DDBJ whole genome shotgun (WGS) entry which is preliminary data.</text>
</comment>
<keyword evidence="2" id="KW-1185">Reference proteome</keyword>
<evidence type="ECO:0000313" key="2">
    <source>
        <dbReference type="Proteomes" id="UP000584374"/>
    </source>
</evidence>
<sequence length="95" mass="10819">MLTDKARRQGARELGRQRRLDNLARDEVDARARVAAMIATRKPTEYDAAVKLLTDLQALAKRYDRTHEYAKRIAALRQEHALKPSLLDSLNHAAL</sequence>
<accession>A0A840Q3H9</accession>